<name>Q55CL3_DICDI</name>
<dbReference type="PaxDb" id="44689-DDB0190737"/>
<feature type="region of interest" description="Disordered" evidence="1">
    <location>
        <begin position="1"/>
        <end position="69"/>
    </location>
</feature>
<protein>
    <submittedName>
        <fullName evidence="2">Uncharacterized protein</fullName>
    </submittedName>
</protein>
<accession>Q55CL3</accession>
<evidence type="ECO:0000313" key="3">
    <source>
        <dbReference type="Proteomes" id="UP000002195"/>
    </source>
</evidence>
<gene>
    <name evidence="2" type="ORF">DDB_G0270010</name>
</gene>
<keyword evidence="3" id="KW-1185">Reference proteome</keyword>
<dbReference type="Proteomes" id="UP000002195">
    <property type="component" value="Unassembled WGS sequence"/>
</dbReference>
<dbReference type="VEuPathDB" id="AmoebaDB:DDB_G0270010"/>
<dbReference type="KEGG" id="ddi:DDB_G0270010"/>
<dbReference type="HOGENOM" id="CLU_2781195_0_0_1"/>
<feature type="compositionally biased region" description="Basic residues" evidence="1">
    <location>
        <begin position="30"/>
        <end position="54"/>
    </location>
</feature>
<dbReference type="dictyBase" id="DDB_G0270010"/>
<sequence length="69" mass="7488">MSNPPSIPVLITPDMYPHGKHSSTGLTGSHHNKGKGKGKGKIMGKGFKHKRGLSFKHNPISKGIKKIFK</sequence>
<proteinExistence type="predicted"/>
<reference evidence="2 3" key="1">
    <citation type="journal article" date="2005" name="Nature">
        <title>The genome of the social amoeba Dictyostelium discoideum.</title>
        <authorList>
            <consortium name="The Dictyostelium discoideum Sequencing Consortium"/>
            <person name="Eichinger L."/>
            <person name="Pachebat J.A."/>
            <person name="Glockner G."/>
            <person name="Rajandream M.A."/>
            <person name="Sucgang R."/>
            <person name="Berriman M."/>
            <person name="Song J."/>
            <person name="Olsen R."/>
            <person name="Szafranski K."/>
            <person name="Xu Q."/>
            <person name="Tunggal B."/>
            <person name="Kummerfeld S."/>
            <person name="Madera M."/>
            <person name="Konfortov B.A."/>
            <person name="Rivero F."/>
            <person name="Bankier A.T."/>
            <person name="Lehmann R."/>
            <person name="Hamlin N."/>
            <person name="Davies R."/>
            <person name="Gaudet P."/>
            <person name="Fey P."/>
            <person name="Pilcher K."/>
            <person name="Chen G."/>
            <person name="Saunders D."/>
            <person name="Sodergren E."/>
            <person name="Davis P."/>
            <person name="Kerhornou A."/>
            <person name="Nie X."/>
            <person name="Hall N."/>
            <person name="Anjard C."/>
            <person name="Hemphill L."/>
            <person name="Bason N."/>
            <person name="Farbrother P."/>
            <person name="Desany B."/>
            <person name="Just E."/>
            <person name="Morio T."/>
            <person name="Rost R."/>
            <person name="Churcher C."/>
            <person name="Cooper J."/>
            <person name="Haydock S."/>
            <person name="van Driessche N."/>
            <person name="Cronin A."/>
            <person name="Goodhead I."/>
            <person name="Muzny D."/>
            <person name="Mourier T."/>
            <person name="Pain A."/>
            <person name="Lu M."/>
            <person name="Harper D."/>
            <person name="Lindsay R."/>
            <person name="Hauser H."/>
            <person name="James K."/>
            <person name="Quiles M."/>
            <person name="Madan Babu M."/>
            <person name="Saito T."/>
            <person name="Buchrieser C."/>
            <person name="Wardroper A."/>
            <person name="Felder M."/>
            <person name="Thangavelu M."/>
            <person name="Johnson D."/>
            <person name="Knights A."/>
            <person name="Loulseged H."/>
            <person name="Mungall K."/>
            <person name="Oliver K."/>
            <person name="Price C."/>
            <person name="Quail M.A."/>
            <person name="Urushihara H."/>
            <person name="Hernandez J."/>
            <person name="Rabbinowitsch E."/>
            <person name="Steffen D."/>
            <person name="Sanders M."/>
            <person name="Ma J."/>
            <person name="Kohara Y."/>
            <person name="Sharp S."/>
            <person name="Simmonds M."/>
            <person name="Spiegler S."/>
            <person name="Tivey A."/>
            <person name="Sugano S."/>
            <person name="White B."/>
            <person name="Walker D."/>
            <person name="Woodward J."/>
            <person name="Winckler T."/>
            <person name="Tanaka Y."/>
            <person name="Shaulsky G."/>
            <person name="Schleicher M."/>
            <person name="Weinstock G."/>
            <person name="Rosenthal A."/>
            <person name="Cox E.C."/>
            <person name="Chisholm R.L."/>
            <person name="Gibbs R."/>
            <person name="Loomis W.F."/>
            <person name="Platzer M."/>
            <person name="Kay R.R."/>
            <person name="Williams J."/>
            <person name="Dear P.H."/>
            <person name="Noegel A.A."/>
            <person name="Barrell B."/>
            <person name="Kuspa A."/>
        </authorList>
    </citation>
    <scope>NUCLEOTIDE SEQUENCE [LARGE SCALE GENOMIC DNA]</scope>
    <source>
        <strain evidence="2 3">AX4</strain>
    </source>
</reference>
<organism evidence="2 3">
    <name type="scientific">Dictyostelium discoideum</name>
    <name type="common">Social amoeba</name>
    <dbReference type="NCBI Taxonomy" id="44689"/>
    <lineage>
        <taxon>Eukaryota</taxon>
        <taxon>Amoebozoa</taxon>
        <taxon>Evosea</taxon>
        <taxon>Eumycetozoa</taxon>
        <taxon>Dictyostelia</taxon>
        <taxon>Dictyosteliales</taxon>
        <taxon>Dictyosteliaceae</taxon>
        <taxon>Dictyostelium</taxon>
    </lineage>
</organism>
<dbReference type="EMBL" id="AAFI02000005">
    <property type="protein sequence ID" value="EAL72355.1"/>
    <property type="molecule type" value="Genomic_DNA"/>
</dbReference>
<dbReference type="AlphaFoldDB" id="Q55CL3"/>
<dbReference type="RefSeq" id="XP_646468.1">
    <property type="nucleotide sequence ID" value="XM_641376.1"/>
</dbReference>
<dbReference type="GeneID" id="8617429"/>
<evidence type="ECO:0000256" key="1">
    <source>
        <dbReference type="SAM" id="MobiDB-lite"/>
    </source>
</evidence>
<dbReference type="InParanoid" id="Q55CL3"/>
<comment type="caution">
    <text evidence="2">The sequence shown here is derived from an EMBL/GenBank/DDBJ whole genome shotgun (WGS) entry which is preliminary data.</text>
</comment>
<evidence type="ECO:0000313" key="2">
    <source>
        <dbReference type="EMBL" id="EAL72355.1"/>
    </source>
</evidence>